<dbReference type="RefSeq" id="WP_012164661.1">
    <property type="nucleotide sequence ID" value="NC_009925.1"/>
</dbReference>
<keyword evidence="3" id="KW-0694">RNA-binding</keyword>
<dbReference type="InterPro" id="IPR018496">
    <property type="entry name" value="PsdUridine_synth_RsuA/RluB_CS"/>
</dbReference>
<dbReference type="FunFam" id="3.10.290.10:FF:000003">
    <property type="entry name" value="Pseudouridine synthase"/>
    <property type="match status" value="1"/>
</dbReference>
<dbReference type="GO" id="GO:0000455">
    <property type="term" value="P:enzyme-directed rRNA pseudouridine synthesis"/>
    <property type="evidence" value="ECO:0007669"/>
    <property type="project" value="UniProtKB-ARBA"/>
</dbReference>
<dbReference type="InterPro" id="IPR020094">
    <property type="entry name" value="TruA/RsuA/RluB/E/F_N"/>
</dbReference>
<dbReference type="InterPro" id="IPR000748">
    <property type="entry name" value="PsdUridine_synth_RsuA/RluB/E/F"/>
</dbReference>
<dbReference type="eggNOG" id="COG1187">
    <property type="taxonomic scope" value="Bacteria"/>
</dbReference>
<dbReference type="InterPro" id="IPR036986">
    <property type="entry name" value="S4_RNA-bd_sf"/>
</dbReference>
<dbReference type="InterPro" id="IPR020103">
    <property type="entry name" value="PsdUridine_synth_cat_dom_sf"/>
</dbReference>
<dbReference type="PANTHER" id="PTHR47683">
    <property type="entry name" value="PSEUDOURIDINE SYNTHASE FAMILY PROTEIN-RELATED"/>
    <property type="match status" value="1"/>
</dbReference>
<dbReference type="CDD" id="cd00165">
    <property type="entry name" value="S4"/>
    <property type="match status" value="1"/>
</dbReference>
<dbReference type="KEGG" id="amr:AM1_4356"/>
<dbReference type="STRING" id="329726.AM1_4356"/>
<protein>
    <recommendedName>
        <fullName evidence="4">Pseudouridine synthase</fullName>
        <ecNumber evidence="4">5.4.99.-</ecNumber>
    </recommendedName>
</protein>
<dbReference type="InterPro" id="IPR002942">
    <property type="entry name" value="S4_RNA-bd"/>
</dbReference>
<dbReference type="SUPFAM" id="SSF55174">
    <property type="entry name" value="Alpha-L RNA-binding motif"/>
    <property type="match status" value="1"/>
</dbReference>
<keyword evidence="2 4" id="KW-0413">Isomerase</keyword>
<gene>
    <name evidence="6" type="ordered locus">AM1_4356</name>
</gene>
<reference evidence="6 7" key="1">
    <citation type="journal article" date="2008" name="Proc. Natl. Acad. Sci. U.S.A.">
        <title>Niche adaptation and genome expansion in the chlorophyll d-producing cyanobacterium Acaryochloris marina.</title>
        <authorList>
            <person name="Swingley W.D."/>
            <person name="Chen M."/>
            <person name="Cheung P.C."/>
            <person name="Conrad A.L."/>
            <person name="Dejesa L.C."/>
            <person name="Hao J."/>
            <person name="Honchak B.M."/>
            <person name="Karbach L.E."/>
            <person name="Kurdoglu A."/>
            <person name="Lahiri S."/>
            <person name="Mastrian S.D."/>
            <person name="Miyashita H."/>
            <person name="Page L."/>
            <person name="Ramakrishna P."/>
            <person name="Satoh S."/>
            <person name="Sattley W.M."/>
            <person name="Shimada Y."/>
            <person name="Taylor H.L."/>
            <person name="Tomo T."/>
            <person name="Tsuchiya T."/>
            <person name="Wang Z.T."/>
            <person name="Raymond J."/>
            <person name="Mimuro M."/>
            <person name="Blankenship R.E."/>
            <person name="Touchman J.W."/>
        </authorList>
    </citation>
    <scope>NUCLEOTIDE SEQUENCE [LARGE SCALE GENOMIC DNA]</scope>
    <source>
        <strain evidence="7">MBIC 11017</strain>
    </source>
</reference>
<comment type="similarity">
    <text evidence="1 4">Belongs to the pseudouridine synthase RsuA family.</text>
</comment>
<evidence type="ECO:0000259" key="5">
    <source>
        <dbReference type="SMART" id="SM00363"/>
    </source>
</evidence>
<sequence length="269" mass="30375">MEIRLQKLLSQWGVASRRQAEQLILAGQVQLNGHTAELGQKADPDQDQITLNGQILNPTDRPQPLYLLVNKPKGVVSTCQDPQHRRTVLELLPKTYQQGQGLHPVGRLDVASTGALLLTNDGQLTFALTHPRFHIAKTYQVWIEGCPPPEILDRWRQGIHLDGRTTLPAQVEILKPYQSHTNSICLEVILQEGRNRQIRRIAEQLGYPVRKLHRTQIGSISLHSPSGKLLPQGRYRSLTASEMKNLRRLIKVRSSISPRRSSPYESARS</sequence>
<dbReference type="Gene3D" id="3.30.70.1560">
    <property type="entry name" value="Alpha-L RNA-binding motif"/>
    <property type="match status" value="1"/>
</dbReference>
<dbReference type="Pfam" id="PF00849">
    <property type="entry name" value="PseudoU_synth_2"/>
    <property type="match status" value="1"/>
</dbReference>
<dbReference type="EC" id="5.4.99.-" evidence="4"/>
<feature type="domain" description="RNA-binding S4" evidence="5">
    <location>
        <begin position="3"/>
        <end position="64"/>
    </location>
</feature>
<evidence type="ECO:0000256" key="1">
    <source>
        <dbReference type="ARBA" id="ARBA00008348"/>
    </source>
</evidence>
<dbReference type="GO" id="GO:0120159">
    <property type="term" value="F:rRNA pseudouridine synthase activity"/>
    <property type="evidence" value="ECO:0007669"/>
    <property type="project" value="UniProtKB-ARBA"/>
</dbReference>
<dbReference type="SMART" id="SM00363">
    <property type="entry name" value="S4"/>
    <property type="match status" value="1"/>
</dbReference>
<proteinExistence type="inferred from homology"/>
<keyword evidence="7" id="KW-1185">Reference proteome</keyword>
<dbReference type="HOGENOM" id="CLU_024979_1_2_3"/>
<organism evidence="6 7">
    <name type="scientific">Acaryochloris marina (strain MBIC 11017)</name>
    <dbReference type="NCBI Taxonomy" id="329726"/>
    <lineage>
        <taxon>Bacteria</taxon>
        <taxon>Bacillati</taxon>
        <taxon>Cyanobacteriota</taxon>
        <taxon>Cyanophyceae</taxon>
        <taxon>Acaryochloridales</taxon>
        <taxon>Acaryochloridaceae</taxon>
        <taxon>Acaryochloris</taxon>
    </lineage>
</organism>
<evidence type="ECO:0000256" key="4">
    <source>
        <dbReference type="RuleBase" id="RU003887"/>
    </source>
</evidence>
<accession>B0CDY3</accession>
<dbReference type="CDD" id="cd02870">
    <property type="entry name" value="PseudoU_synth_RsuA_like"/>
    <property type="match status" value="1"/>
</dbReference>
<dbReference type="NCBIfam" id="TIGR00093">
    <property type="entry name" value="pseudouridine synthase"/>
    <property type="match status" value="1"/>
</dbReference>
<dbReference type="Proteomes" id="UP000000268">
    <property type="component" value="Chromosome"/>
</dbReference>
<dbReference type="PROSITE" id="PS01149">
    <property type="entry name" value="PSI_RSU"/>
    <property type="match status" value="1"/>
</dbReference>
<evidence type="ECO:0000313" key="7">
    <source>
        <dbReference type="Proteomes" id="UP000000268"/>
    </source>
</evidence>
<dbReference type="Gene3D" id="3.30.70.580">
    <property type="entry name" value="Pseudouridine synthase I, catalytic domain, N-terminal subdomain"/>
    <property type="match status" value="1"/>
</dbReference>
<evidence type="ECO:0000256" key="2">
    <source>
        <dbReference type="ARBA" id="ARBA00023235"/>
    </source>
</evidence>
<dbReference type="Pfam" id="PF01479">
    <property type="entry name" value="S4"/>
    <property type="match status" value="1"/>
</dbReference>
<dbReference type="PANTHER" id="PTHR47683:SF2">
    <property type="entry name" value="RNA-BINDING S4 DOMAIN-CONTAINING PROTEIN"/>
    <property type="match status" value="1"/>
</dbReference>
<dbReference type="Gene3D" id="3.10.290.10">
    <property type="entry name" value="RNA-binding S4 domain"/>
    <property type="match status" value="1"/>
</dbReference>
<dbReference type="EMBL" id="CP000828">
    <property type="protein sequence ID" value="ABW29335.1"/>
    <property type="molecule type" value="Genomic_DNA"/>
</dbReference>
<dbReference type="GO" id="GO:0003723">
    <property type="term" value="F:RNA binding"/>
    <property type="evidence" value="ECO:0007669"/>
    <property type="project" value="UniProtKB-KW"/>
</dbReference>
<evidence type="ECO:0000313" key="6">
    <source>
        <dbReference type="EMBL" id="ABW29335.1"/>
    </source>
</evidence>
<dbReference type="PROSITE" id="PS50889">
    <property type="entry name" value="S4"/>
    <property type="match status" value="1"/>
</dbReference>
<dbReference type="OrthoDB" id="9807213at2"/>
<dbReference type="InterPro" id="IPR042092">
    <property type="entry name" value="PsdUridine_s_RsuA/RluB/E/F_cat"/>
</dbReference>
<evidence type="ECO:0000256" key="3">
    <source>
        <dbReference type="PROSITE-ProRule" id="PRU00182"/>
    </source>
</evidence>
<dbReference type="InterPro" id="IPR006145">
    <property type="entry name" value="PsdUridine_synth_RsuA/RluA"/>
</dbReference>
<dbReference type="AlphaFoldDB" id="B0CDY3"/>
<name>B0CDY3_ACAM1</name>
<dbReference type="SUPFAM" id="SSF55120">
    <property type="entry name" value="Pseudouridine synthase"/>
    <property type="match status" value="1"/>
</dbReference>
<dbReference type="InterPro" id="IPR050343">
    <property type="entry name" value="RsuA_PseudoU_synthase"/>
</dbReference>